<keyword evidence="1" id="KW-0732">Signal</keyword>
<proteinExistence type="predicted"/>
<evidence type="ECO:0000256" key="1">
    <source>
        <dbReference type="SAM" id="SignalP"/>
    </source>
</evidence>
<organism evidence="2">
    <name type="scientific">Anopheles darlingi</name>
    <name type="common">Mosquito</name>
    <dbReference type="NCBI Taxonomy" id="43151"/>
    <lineage>
        <taxon>Eukaryota</taxon>
        <taxon>Metazoa</taxon>
        <taxon>Ecdysozoa</taxon>
        <taxon>Arthropoda</taxon>
        <taxon>Hexapoda</taxon>
        <taxon>Insecta</taxon>
        <taxon>Pterygota</taxon>
        <taxon>Neoptera</taxon>
        <taxon>Endopterygota</taxon>
        <taxon>Diptera</taxon>
        <taxon>Nematocera</taxon>
        <taxon>Culicoidea</taxon>
        <taxon>Culicidae</taxon>
        <taxon>Anophelinae</taxon>
        <taxon>Anopheles</taxon>
    </lineage>
</organism>
<feature type="chain" id="PRO_5014986367" evidence="1">
    <location>
        <begin position="23"/>
        <end position="110"/>
    </location>
</feature>
<feature type="signal peptide" evidence="1">
    <location>
        <begin position="1"/>
        <end position="22"/>
    </location>
</feature>
<accession>A0A2M4DR01</accession>
<evidence type="ECO:0000313" key="2">
    <source>
        <dbReference type="EMBL" id="MBW79939.1"/>
    </source>
</evidence>
<sequence length="110" mass="12544">MSIMFSCFVVVLESFLFFFSAASPPPRARQSIDGFTYMPRRHNNRYYHFDYDILAPTSGMVVLVRAQHTTWSILSPKEPYAVVVSVCLCGEKKKKANHAPFSTVARARYS</sequence>
<dbReference type="EMBL" id="GGFL01015761">
    <property type="protein sequence ID" value="MBW79939.1"/>
    <property type="molecule type" value="Transcribed_RNA"/>
</dbReference>
<dbReference type="AlphaFoldDB" id="A0A2M4DR01"/>
<name>A0A2M4DR01_ANODA</name>
<protein>
    <submittedName>
        <fullName evidence="2">Putative secreted protein</fullName>
    </submittedName>
</protein>
<reference evidence="2" key="1">
    <citation type="submission" date="2018-01" db="EMBL/GenBank/DDBJ databases">
        <title>An insight into the sialome of Amazonian anophelines.</title>
        <authorList>
            <person name="Ribeiro J.M."/>
            <person name="Scarpassa V."/>
            <person name="Calvo E."/>
        </authorList>
    </citation>
    <scope>NUCLEOTIDE SEQUENCE</scope>
</reference>